<protein>
    <submittedName>
        <fullName evidence="1">Uncharacterized protein</fullName>
    </submittedName>
</protein>
<evidence type="ECO:0000313" key="1">
    <source>
        <dbReference type="EMBL" id="KKM68176.1"/>
    </source>
</evidence>
<organism evidence="1">
    <name type="scientific">marine sediment metagenome</name>
    <dbReference type="NCBI Taxonomy" id="412755"/>
    <lineage>
        <taxon>unclassified sequences</taxon>
        <taxon>metagenomes</taxon>
        <taxon>ecological metagenomes</taxon>
    </lineage>
</organism>
<dbReference type="EMBL" id="LAZR01010214">
    <property type="protein sequence ID" value="KKM68176.1"/>
    <property type="molecule type" value="Genomic_DNA"/>
</dbReference>
<name>A0A0F9K0E1_9ZZZZ</name>
<proteinExistence type="predicted"/>
<gene>
    <name evidence="1" type="ORF">LCGC14_1463500</name>
</gene>
<reference evidence="1" key="1">
    <citation type="journal article" date="2015" name="Nature">
        <title>Complex archaea that bridge the gap between prokaryotes and eukaryotes.</title>
        <authorList>
            <person name="Spang A."/>
            <person name="Saw J.H."/>
            <person name="Jorgensen S.L."/>
            <person name="Zaremba-Niedzwiedzka K."/>
            <person name="Martijn J."/>
            <person name="Lind A.E."/>
            <person name="van Eijk R."/>
            <person name="Schleper C."/>
            <person name="Guy L."/>
            <person name="Ettema T.J."/>
        </authorList>
    </citation>
    <scope>NUCLEOTIDE SEQUENCE</scope>
</reference>
<sequence>MSTKYMAMGPNSCVSNLSLTEEQRIYMDDLRKDLDKILPAGWKTITIEVKYDE</sequence>
<accession>A0A0F9K0E1</accession>
<comment type="caution">
    <text evidence="1">The sequence shown here is derived from an EMBL/GenBank/DDBJ whole genome shotgun (WGS) entry which is preliminary data.</text>
</comment>
<dbReference type="AlphaFoldDB" id="A0A0F9K0E1"/>